<feature type="non-terminal residue" evidence="5">
    <location>
        <position position="415"/>
    </location>
</feature>
<keyword evidence="1" id="KW-0547">Nucleotide-binding</keyword>
<dbReference type="GO" id="GO:0031297">
    <property type="term" value="P:replication fork processing"/>
    <property type="evidence" value="ECO:0007669"/>
    <property type="project" value="TreeGrafter"/>
</dbReference>
<protein>
    <submittedName>
        <fullName evidence="5">Snf2/Rad54-like helicase</fullName>
    </submittedName>
</protein>
<keyword evidence="2" id="KW-0378">Hydrolase</keyword>
<reference evidence="5 6" key="1">
    <citation type="submission" date="2015-07" db="EMBL/GenBank/DDBJ databases">
        <title>The genome of Pseudoloma neurophilia, a relevant intracellular parasite of the zebrafish.</title>
        <authorList>
            <person name="Ndikumana S."/>
            <person name="Pelin A."/>
            <person name="Sanders J."/>
            <person name="Corradi N."/>
        </authorList>
    </citation>
    <scope>NUCLEOTIDE SEQUENCE [LARGE SCALE GENOMIC DNA]</scope>
    <source>
        <strain evidence="5 6">MK1</strain>
    </source>
</reference>
<evidence type="ECO:0000313" key="6">
    <source>
        <dbReference type="Proteomes" id="UP000051530"/>
    </source>
</evidence>
<dbReference type="GO" id="GO:0006281">
    <property type="term" value="P:DNA repair"/>
    <property type="evidence" value="ECO:0007669"/>
    <property type="project" value="TreeGrafter"/>
</dbReference>
<dbReference type="Pfam" id="PF00176">
    <property type="entry name" value="SNF2-rel_dom"/>
    <property type="match status" value="1"/>
</dbReference>
<dbReference type="GO" id="GO:0016787">
    <property type="term" value="F:hydrolase activity"/>
    <property type="evidence" value="ECO:0007669"/>
    <property type="project" value="UniProtKB-KW"/>
</dbReference>
<dbReference type="Gene3D" id="3.40.50.10810">
    <property type="entry name" value="Tandem AAA-ATPase domain"/>
    <property type="match status" value="1"/>
</dbReference>
<dbReference type="Proteomes" id="UP000051530">
    <property type="component" value="Unassembled WGS sequence"/>
</dbReference>
<evidence type="ECO:0000313" key="5">
    <source>
        <dbReference type="EMBL" id="KRH94210.1"/>
    </source>
</evidence>
<dbReference type="InterPro" id="IPR038718">
    <property type="entry name" value="SNF2-like_sf"/>
</dbReference>
<dbReference type="PANTHER" id="PTHR45766:SF6">
    <property type="entry name" value="SWI_SNF-RELATED MATRIX-ASSOCIATED ACTIN-DEPENDENT REGULATOR OF CHROMATIN SUBFAMILY A-LIKE PROTEIN 1"/>
    <property type="match status" value="1"/>
</dbReference>
<name>A0A0R0LY12_9MICR</name>
<comment type="caution">
    <text evidence="5">The sequence shown here is derived from an EMBL/GenBank/DDBJ whole genome shotgun (WGS) entry which is preliminary data.</text>
</comment>
<dbReference type="InterPro" id="IPR027417">
    <property type="entry name" value="P-loop_NTPase"/>
</dbReference>
<dbReference type="SUPFAM" id="SSF52540">
    <property type="entry name" value="P-loop containing nucleoside triphosphate hydrolases"/>
    <property type="match status" value="1"/>
</dbReference>
<accession>A0A0R0LY12</accession>
<keyword evidence="5" id="KW-0347">Helicase</keyword>
<feature type="domain" description="SNF2 N-terminal" evidence="4">
    <location>
        <begin position="349"/>
        <end position="411"/>
    </location>
</feature>
<evidence type="ECO:0000256" key="3">
    <source>
        <dbReference type="ARBA" id="ARBA00022840"/>
    </source>
</evidence>
<gene>
    <name evidence="5" type="ORF">M153_3380001246</name>
</gene>
<dbReference type="InterPro" id="IPR000330">
    <property type="entry name" value="SNF2_N"/>
</dbReference>
<evidence type="ECO:0000256" key="1">
    <source>
        <dbReference type="ARBA" id="ARBA00022741"/>
    </source>
</evidence>
<organism evidence="5 6">
    <name type="scientific">Pseudoloma neurophilia</name>
    <dbReference type="NCBI Taxonomy" id="146866"/>
    <lineage>
        <taxon>Eukaryota</taxon>
        <taxon>Fungi</taxon>
        <taxon>Fungi incertae sedis</taxon>
        <taxon>Microsporidia</taxon>
        <taxon>Pseudoloma</taxon>
    </lineage>
</organism>
<dbReference type="OrthoDB" id="448448at2759"/>
<keyword evidence="6" id="KW-1185">Reference proteome</keyword>
<keyword evidence="3" id="KW-0067">ATP-binding</keyword>
<sequence>MSSSFDFYWFNLAFHPQMTKMLNQMTKNSEKISNNKKKKGKTTQNHNILHQVSDFTEKNSLFDEKSSLQTTSSQISQFTFEQKTTNFTKEQTFNENQTMNKNQTFNHQTFNKNQTMNQNQTFNHQTMNQNQTFNHQTMNKNQTFNHQTMNQNQTFNHQTMNKNQTFNHQTMNQNQTFNHQTMNQNQTFNHQTMNQNHITNQTIQKTNNPGDKTPIKLIINENRQLQIKSNKSVAQVLSKCSSANTLLQNRKSPGLPFKYDPGANHWTISLAHFTNAITLLKKHFTFDQIPNDTIKILEKNAKSEQKVVDQGIFDKNKKSDDNLSNDKNQINTSTDMILLHRISSFLLPHQREAVDIAIKKSGRLILADEMGLGKTITALAIAAYYKNDWPCLIICPSGLMENWRNEIDRFLNFEL</sequence>
<dbReference type="PANTHER" id="PTHR45766">
    <property type="entry name" value="DNA ANNEALING HELICASE AND ENDONUCLEASE ZRANB3 FAMILY MEMBER"/>
    <property type="match status" value="1"/>
</dbReference>
<dbReference type="AlphaFoldDB" id="A0A0R0LY12"/>
<evidence type="ECO:0000256" key="2">
    <source>
        <dbReference type="ARBA" id="ARBA00022801"/>
    </source>
</evidence>
<proteinExistence type="predicted"/>
<dbReference type="GO" id="GO:0004386">
    <property type="term" value="F:helicase activity"/>
    <property type="evidence" value="ECO:0007669"/>
    <property type="project" value="UniProtKB-KW"/>
</dbReference>
<dbReference type="GO" id="GO:0005524">
    <property type="term" value="F:ATP binding"/>
    <property type="evidence" value="ECO:0007669"/>
    <property type="project" value="InterPro"/>
</dbReference>
<evidence type="ECO:0000259" key="4">
    <source>
        <dbReference type="Pfam" id="PF00176"/>
    </source>
</evidence>
<dbReference type="EMBL" id="LGUB01000116">
    <property type="protein sequence ID" value="KRH94210.1"/>
    <property type="molecule type" value="Genomic_DNA"/>
</dbReference>
<dbReference type="VEuPathDB" id="MicrosporidiaDB:M153_3380001246"/>